<feature type="transmembrane region" description="Helical" evidence="6">
    <location>
        <begin position="131"/>
        <end position="151"/>
    </location>
</feature>
<evidence type="ECO:0000256" key="5">
    <source>
        <dbReference type="ARBA" id="ARBA00023136"/>
    </source>
</evidence>
<dbReference type="CDD" id="cd13125">
    <property type="entry name" value="MATE_like_10"/>
    <property type="match status" value="1"/>
</dbReference>
<organism evidence="7 8">
    <name type="scientific">Desulfuromonas soudanensis</name>
    <dbReference type="NCBI Taxonomy" id="1603606"/>
    <lineage>
        <taxon>Bacteria</taxon>
        <taxon>Pseudomonadati</taxon>
        <taxon>Thermodesulfobacteriota</taxon>
        <taxon>Desulfuromonadia</taxon>
        <taxon>Desulfuromonadales</taxon>
        <taxon>Desulfuromonadaceae</taxon>
        <taxon>Desulfuromonas</taxon>
    </lineage>
</organism>
<name>A0A0M4D1Q5_9BACT</name>
<feature type="transmembrane region" description="Helical" evidence="6">
    <location>
        <begin position="269"/>
        <end position="288"/>
    </location>
</feature>
<dbReference type="InterPro" id="IPR044550">
    <property type="entry name" value="WzxE"/>
</dbReference>
<dbReference type="InterPro" id="IPR050833">
    <property type="entry name" value="Poly_Biosynth_Transport"/>
</dbReference>
<evidence type="ECO:0000313" key="7">
    <source>
        <dbReference type="EMBL" id="ALC17040.1"/>
    </source>
</evidence>
<evidence type="ECO:0000256" key="1">
    <source>
        <dbReference type="ARBA" id="ARBA00004651"/>
    </source>
</evidence>
<feature type="transmembrane region" description="Helical" evidence="6">
    <location>
        <begin position="309"/>
        <end position="333"/>
    </location>
</feature>
<feature type="transmembrane region" description="Helical" evidence="6">
    <location>
        <begin position="228"/>
        <end position="249"/>
    </location>
</feature>
<dbReference type="PATRIC" id="fig|1603606.3.peg.2461"/>
<dbReference type="PANTHER" id="PTHR30250:SF11">
    <property type="entry name" value="O-ANTIGEN TRANSPORTER-RELATED"/>
    <property type="match status" value="1"/>
</dbReference>
<feature type="transmembrane region" description="Helical" evidence="6">
    <location>
        <begin position="187"/>
        <end position="207"/>
    </location>
</feature>
<evidence type="ECO:0000256" key="6">
    <source>
        <dbReference type="SAM" id="Phobius"/>
    </source>
</evidence>
<reference evidence="7 8" key="1">
    <citation type="submission" date="2015-07" db="EMBL/GenBank/DDBJ databases">
        <title>Isolation and Genomic Characterization of a Novel Halophilic Metal-Reducing Deltaproteobacterium from the Deep Subsurface.</title>
        <authorList>
            <person name="Badalamenti J.P."/>
            <person name="Summers Z.M."/>
            <person name="Gralnick J.A."/>
            <person name="Bond D.R."/>
        </authorList>
    </citation>
    <scope>NUCLEOTIDE SEQUENCE [LARGE SCALE GENOMIC DNA]</scope>
    <source>
        <strain evidence="7 8">WTL</strain>
    </source>
</reference>
<keyword evidence="8" id="KW-1185">Reference proteome</keyword>
<dbReference type="EMBL" id="CP010802">
    <property type="protein sequence ID" value="ALC17040.1"/>
    <property type="molecule type" value="Genomic_DNA"/>
</dbReference>
<dbReference type="Pfam" id="PF13440">
    <property type="entry name" value="Polysacc_synt_3"/>
    <property type="match status" value="1"/>
</dbReference>
<feature type="transmembrane region" description="Helical" evidence="6">
    <location>
        <begin position="457"/>
        <end position="475"/>
    </location>
</feature>
<dbReference type="KEGG" id="des:DSOUD_2276"/>
<feature type="transmembrane region" description="Helical" evidence="6">
    <location>
        <begin position="432"/>
        <end position="451"/>
    </location>
</feature>
<keyword evidence="5 6" id="KW-0472">Membrane</keyword>
<feature type="transmembrane region" description="Helical" evidence="6">
    <location>
        <begin position="160"/>
        <end position="181"/>
    </location>
</feature>
<feature type="transmembrane region" description="Helical" evidence="6">
    <location>
        <begin position="91"/>
        <end position="111"/>
    </location>
</feature>
<dbReference type="GO" id="GO:0005886">
    <property type="term" value="C:plasma membrane"/>
    <property type="evidence" value="ECO:0007669"/>
    <property type="project" value="UniProtKB-SubCell"/>
</dbReference>
<protein>
    <submittedName>
        <fullName evidence="7">Undecaprenyl-diphospho-oligosaccharide flippase</fullName>
    </submittedName>
</protein>
<dbReference type="Proteomes" id="UP000057158">
    <property type="component" value="Chromosome"/>
</dbReference>
<dbReference type="PANTHER" id="PTHR30250">
    <property type="entry name" value="PST FAMILY PREDICTED COLANIC ACID TRANSPORTER"/>
    <property type="match status" value="1"/>
</dbReference>
<keyword evidence="4 6" id="KW-1133">Transmembrane helix</keyword>
<feature type="transmembrane region" description="Helical" evidence="6">
    <location>
        <begin position="12"/>
        <end position="35"/>
    </location>
</feature>
<sequence>MTPELIDKKSSRWAMFYSTSIIGSASILSVVVGLVRIKVAAILLGPIGIGMIGLLQSIVASVSTMAGMGVTNSGTRYVAQSLSDQKQLSTVRAALFWGTFFLAGVGGFFVWSFREQIAVNILGESGYSLKMGWIALGVVLSVGTGSQTALIRGMHRPRDIALVTVFGAVLGTLFACTSILGLGENGVFLFVVSAPLATFLVGHWFARKLPKVERHVGIKYVCSDFFKIIRLGFVLMLAGLGVVLGHLWLRTEISQELGVTQLGYFQAAWMISSTYIGFVLTAMGNDYYPRIAARINDSRCINQMVNQQTEIALLLGAPILLGMFLFSPVAVIILYSPEFLPAAELVRLFVFGDLIKMTAFPQRYVVMSSGRGIYFLFVETLPICLLLLVVMMFKGAHGLYAVGWGYVGMNVLILVMSAVFVKVKYGFVWDGFALRIFYLTLILLLCSFFVVNIDNKLLFLGFSMLIMLISVVFNIRRLLFLCAENQPKISIFNAVDRIYFLLKKQFSVFR</sequence>
<proteinExistence type="predicted"/>
<evidence type="ECO:0000256" key="3">
    <source>
        <dbReference type="ARBA" id="ARBA00022692"/>
    </source>
</evidence>
<dbReference type="OrthoDB" id="9769862at2"/>
<dbReference type="AlphaFoldDB" id="A0A0M4D1Q5"/>
<gene>
    <name evidence="7" type="ORF">DSOUD_2276</name>
</gene>
<evidence type="ECO:0000256" key="4">
    <source>
        <dbReference type="ARBA" id="ARBA00022989"/>
    </source>
</evidence>
<dbReference type="STRING" id="1603606.DSOUD_2276"/>
<dbReference type="GO" id="GO:0009246">
    <property type="term" value="P:enterobacterial common antigen biosynthetic process"/>
    <property type="evidence" value="ECO:0007669"/>
    <property type="project" value="InterPro"/>
</dbReference>
<dbReference type="RefSeq" id="WP_053551079.1">
    <property type="nucleotide sequence ID" value="NZ_CP010802.1"/>
</dbReference>
<feature type="transmembrane region" description="Helical" evidence="6">
    <location>
        <begin position="47"/>
        <end position="70"/>
    </location>
</feature>
<feature type="transmembrane region" description="Helical" evidence="6">
    <location>
        <begin position="399"/>
        <end position="420"/>
    </location>
</feature>
<keyword evidence="3 6" id="KW-0812">Transmembrane</keyword>
<keyword evidence="2" id="KW-1003">Cell membrane</keyword>
<comment type="subcellular location">
    <subcellularLocation>
        <location evidence="1">Cell membrane</location>
        <topology evidence="1">Multi-pass membrane protein</topology>
    </subcellularLocation>
</comment>
<feature type="transmembrane region" description="Helical" evidence="6">
    <location>
        <begin position="372"/>
        <end position="393"/>
    </location>
</feature>
<evidence type="ECO:0000313" key="8">
    <source>
        <dbReference type="Proteomes" id="UP000057158"/>
    </source>
</evidence>
<evidence type="ECO:0000256" key="2">
    <source>
        <dbReference type="ARBA" id="ARBA00022475"/>
    </source>
</evidence>
<accession>A0A0M4D1Q5</accession>